<comment type="catalytic activity">
    <reaction evidence="6">
        <text>a 6-O-methyl-2'-deoxyguanosine in DNA + L-cysteinyl-[protein] = S-methyl-L-cysteinyl-[protein] + a 2'-deoxyguanosine in DNA</text>
        <dbReference type="Rhea" id="RHEA:24000"/>
        <dbReference type="Rhea" id="RHEA-COMP:10131"/>
        <dbReference type="Rhea" id="RHEA-COMP:10132"/>
        <dbReference type="Rhea" id="RHEA-COMP:11367"/>
        <dbReference type="Rhea" id="RHEA-COMP:11368"/>
        <dbReference type="ChEBI" id="CHEBI:29950"/>
        <dbReference type="ChEBI" id="CHEBI:82612"/>
        <dbReference type="ChEBI" id="CHEBI:85445"/>
        <dbReference type="ChEBI" id="CHEBI:85448"/>
        <dbReference type="EC" id="2.1.1.63"/>
    </reaction>
</comment>
<dbReference type="EMBL" id="AEPE02000003">
    <property type="protein sequence ID" value="EFZ37368.1"/>
    <property type="molecule type" value="Genomic_DNA"/>
</dbReference>
<dbReference type="InterPro" id="IPR014048">
    <property type="entry name" value="MethylDNA_cys_MeTrfase_DNA-bd"/>
</dbReference>
<keyword evidence="5" id="KW-0234">DNA repair</keyword>
<name>E7RNS5_9BACT</name>
<comment type="catalytic activity">
    <reaction evidence="1">
        <text>a 4-O-methyl-thymidine in DNA + L-cysteinyl-[protein] = a thymidine in DNA + S-methyl-L-cysteinyl-[protein]</text>
        <dbReference type="Rhea" id="RHEA:53428"/>
        <dbReference type="Rhea" id="RHEA-COMP:10131"/>
        <dbReference type="Rhea" id="RHEA-COMP:10132"/>
        <dbReference type="Rhea" id="RHEA-COMP:13555"/>
        <dbReference type="Rhea" id="RHEA-COMP:13556"/>
        <dbReference type="ChEBI" id="CHEBI:29950"/>
        <dbReference type="ChEBI" id="CHEBI:82612"/>
        <dbReference type="ChEBI" id="CHEBI:137386"/>
        <dbReference type="ChEBI" id="CHEBI:137387"/>
        <dbReference type="EC" id="2.1.1.63"/>
    </reaction>
</comment>
<keyword evidence="3 8" id="KW-0808">Transferase</keyword>
<feature type="domain" description="Methylated-DNA-[protein]-cysteine S-methyltransferase DNA binding" evidence="7">
    <location>
        <begin position="8"/>
        <end position="84"/>
    </location>
</feature>
<evidence type="ECO:0000259" key="7">
    <source>
        <dbReference type="Pfam" id="PF01035"/>
    </source>
</evidence>
<dbReference type="Pfam" id="PF01035">
    <property type="entry name" value="DNA_binding_1"/>
    <property type="match status" value="1"/>
</dbReference>
<evidence type="ECO:0000313" key="8">
    <source>
        <dbReference type="EMBL" id="EFZ37368.1"/>
    </source>
</evidence>
<dbReference type="Proteomes" id="UP000005580">
    <property type="component" value="Unassembled WGS sequence"/>
</dbReference>
<dbReference type="NCBIfam" id="TIGR00589">
    <property type="entry name" value="ogt"/>
    <property type="match status" value="1"/>
</dbReference>
<dbReference type="GO" id="GO:0003908">
    <property type="term" value="F:methylated-DNA-[protein]-cysteine S-methyltransferase activity"/>
    <property type="evidence" value="ECO:0007669"/>
    <property type="project" value="UniProtKB-EC"/>
</dbReference>
<keyword evidence="9" id="KW-1185">Reference proteome</keyword>
<dbReference type="InterPro" id="IPR001497">
    <property type="entry name" value="MethylDNA_cys_MeTrfase_AS"/>
</dbReference>
<comment type="caution">
    <text evidence="8">The sequence shown here is derived from an EMBL/GenBank/DDBJ whole genome shotgun (WGS) entry which is preliminary data.</text>
</comment>
<dbReference type="Gene3D" id="1.10.10.10">
    <property type="entry name" value="Winged helix-like DNA-binding domain superfamily/Winged helix DNA-binding domain"/>
    <property type="match status" value="1"/>
</dbReference>
<dbReference type="EC" id="2.1.1.63" evidence="8"/>
<evidence type="ECO:0000256" key="4">
    <source>
        <dbReference type="ARBA" id="ARBA00022763"/>
    </source>
</evidence>
<dbReference type="InterPro" id="IPR036388">
    <property type="entry name" value="WH-like_DNA-bd_sf"/>
</dbReference>
<gene>
    <name evidence="8" type="primary">ogt</name>
    <name evidence="8" type="ORF">HMPREF0663_10826</name>
</gene>
<dbReference type="STRING" id="28134.SAMN05444288_0106"/>
<dbReference type="SUPFAM" id="SSF46767">
    <property type="entry name" value="Methylated DNA-protein cysteine methyltransferase, C-terminal domain"/>
    <property type="match status" value="1"/>
</dbReference>
<dbReference type="RefSeq" id="WP_004368033.1">
    <property type="nucleotide sequence ID" value="NZ_GL833116.1"/>
</dbReference>
<dbReference type="AlphaFoldDB" id="E7RNS5"/>
<evidence type="ECO:0000256" key="3">
    <source>
        <dbReference type="ARBA" id="ARBA00022679"/>
    </source>
</evidence>
<dbReference type="CDD" id="cd06445">
    <property type="entry name" value="ATase"/>
    <property type="match status" value="1"/>
</dbReference>
<protein>
    <submittedName>
        <fullName evidence="8">6-O-methylguanine DNA methyltransferase, DNA binding domain protein</fullName>
        <ecNumber evidence="8">2.1.1.63</ecNumber>
    </submittedName>
</protein>
<dbReference type="GO" id="GO:0032259">
    <property type="term" value="P:methylation"/>
    <property type="evidence" value="ECO:0007669"/>
    <property type="project" value="UniProtKB-KW"/>
</dbReference>
<organism evidence="8 9">
    <name type="scientific">Hoylesella oralis ATCC 33269</name>
    <dbReference type="NCBI Taxonomy" id="873533"/>
    <lineage>
        <taxon>Bacteria</taxon>
        <taxon>Pseudomonadati</taxon>
        <taxon>Bacteroidota</taxon>
        <taxon>Bacteroidia</taxon>
        <taxon>Bacteroidales</taxon>
        <taxon>Prevotellaceae</taxon>
        <taxon>Hoylesella</taxon>
    </lineage>
</organism>
<dbReference type="PANTHER" id="PTHR42942">
    <property type="entry name" value="6-O-METHYLGUANINE DNA METHYLTRANSFERASE"/>
    <property type="match status" value="1"/>
</dbReference>
<dbReference type="PANTHER" id="PTHR42942:SF1">
    <property type="entry name" value="ALKYLTRANSFERASE-LIKE PROTEIN 1"/>
    <property type="match status" value="1"/>
</dbReference>
<reference evidence="8" key="1">
    <citation type="submission" date="2011-01" db="EMBL/GenBank/DDBJ databases">
        <authorList>
            <person name="Muzny D."/>
            <person name="Qin X."/>
            <person name="Buhay C."/>
            <person name="Dugan-Rocha S."/>
            <person name="Ding Y."/>
            <person name="Chen G."/>
            <person name="Hawes A."/>
            <person name="Holder M."/>
            <person name="Jhangiani S."/>
            <person name="Johnson A."/>
            <person name="Khan Z."/>
            <person name="Li Z."/>
            <person name="Liu W."/>
            <person name="Liu X."/>
            <person name="Perez L."/>
            <person name="Shen H."/>
            <person name="Wang Q."/>
            <person name="Watt J."/>
            <person name="Xi L."/>
            <person name="Xin Y."/>
            <person name="Zhou J."/>
            <person name="Deng J."/>
            <person name="Jiang H."/>
            <person name="Liu Y."/>
            <person name="Qu J."/>
            <person name="Song X.-Z."/>
            <person name="Zhang L."/>
            <person name="Villasana D."/>
            <person name="Johnson A."/>
            <person name="Liu J."/>
            <person name="Liyanage D."/>
            <person name="Lorensuhewa L."/>
            <person name="Robinson T."/>
            <person name="Song A."/>
            <person name="Song B.-B."/>
            <person name="Dinh H."/>
            <person name="Thornton R."/>
            <person name="Coyle M."/>
            <person name="Francisco L."/>
            <person name="Jackson L."/>
            <person name="Javaid M."/>
            <person name="Korchina V."/>
            <person name="Kovar C."/>
            <person name="Mata R."/>
            <person name="Mathew T."/>
            <person name="Ngo R."/>
            <person name="Nguyen L."/>
            <person name="Nguyen N."/>
            <person name="Okwuonu G."/>
            <person name="Ongeri F."/>
            <person name="Pham C."/>
            <person name="Simmons D."/>
            <person name="Wilczek-Boney K."/>
            <person name="Hale W."/>
            <person name="Jakkamsetti A."/>
            <person name="Pham P."/>
            <person name="Ruth R."/>
            <person name="San Lucas F."/>
            <person name="Warren J."/>
            <person name="Zhang J."/>
            <person name="Zhao Z."/>
            <person name="Zhou C."/>
            <person name="Zhu D."/>
            <person name="Lee S."/>
            <person name="Bess C."/>
            <person name="Blankenburg K."/>
            <person name="Forbes L."/>
            <person name="Fu Q."/>
            <person name="Gubbala S."/>
            <person name="Hirani K."/>
            <person name="Jayaseelan J.C."/>
            <person name="Lara F."/>
            <person name="Munidasa M."/>
            <person name="Palculict T."/>
            <person name="Patil S."/>
            <person name="Pu L.-L."/>
            <person name="Saada N."/>
            <person name="Tang L."/>
            <person name="Weissenberger G."/>
            <person name="Zhu Y."/>
            <person name="Hemphill L."/>
            <person name="Shang Y."/>
            <person name="Youmans B."/>
            <person name="Ayvaz T."/>
            <person name="Ross M."/>
            <person name="Santibanez J."/>
            <person name="Aqrawi P."/>
            <person name="Gross S."/>
            <person name="Joshi V."/>
            <person name="Fowler G."/>
            <person name="Nazareth L."/>
            <person name="Reid J."/>
            <person name="Worley K."/>
            <person name="Petrosino J."/>
            <person name="Highlander S."/>
            <person name="Gibbs R."/>
        </authorList>
    </citation>
    <scope>NUCLEOTIDE SEQUENCE [LARGE SCALE GENOMIC DNA]</scope>
    <source>
        <strain evidence="8">ATCC 33269</strain>
    </source>
</reference>
<proteinExistence type="predicted"/>
<accession>E7RNS5</accession>
<evidence type="ECO:0000256" key="1">
    <source>
        <dbReference type="ARBA" id="ARBA00001286"/>
    </source>
</evidence>
<dbReference type="PROSITE" id="PS00374">
    <property type="entry name" value="MGMT"/>
    <property type="match status" value="1"/>
</dbReference>
<dbReference type="InterPro" id="IPR052520">
    <property type="entry name" value="ATL_DNA_repair"/>
</dbReference>
<sequence length="113" mass="12830">MKLDLETFRQDVYSVVAAVPRGKLITYGQIAMLVGRPQNARLAGHVLHQAPYSQHLPCHRVVNSSGRCAPHWAEQRLLLEAEGVTFKPNGCADMRKHQWRFMEIGTEDMVHKP</sequence>
<dbReference type="HOGENOM" id="CLU_000445_52_5_10"/>
<evidence type="ECO:0000256" key="2">
    <source>
        <dbReference type="ARBA" id="ARBA00022603"/>
    </source>
</evidence>
<dbReference type="InterPro" id="IPR036217">
    <property type="entry name" value="MethylDNA_cys_MeTrfase_DNAb"/>
</dbReference>
<dbReference type="eggNOG" id="COG3695">
    <property type="taxonomic scope" value="Bacteria"/>
</dbReference>
<keyword evidence="4" id="KW-0227">DNA damage</keyword>
<evidence type="ECO:0000256" key="6">
    <source>
        <dbReference type="ARBA" id="ARBA00049348"/>
    </source>
</evidence>
<evidence type="ECO:0000313" key="9">
    <source>
        <dbReference type="Proteomes" id="UP000005580"/>
    </source>
</evidence>
<evidence type="ECO:0000256" key="5">
    <source>
        <dbReference type="ARBA" id="ARBA00023204"/>
    </source>
</evidence>
<dbReference type="GO" id="GO:0006281">
    <property type="term" value="P:DNA repair"/>
    <property type="evidence" value="ECO:0007669"/>
    <property type="project" value="UniProtKB-KW"/>
</dbReference>
<keyword evidence="2 8" id="KW-0489">Methyltransferase</keyword>